<dbReference type="Proteomes" id="UP000304953">
    <property type="component" value="Unassembled WGS sequence"/>
</dbReference>
<proteinExistence type="predicted"/>
<comment type="caution">
    <text evidence="1">The sequence shown here is derived from an EMBL/GenBank/DDBJ whole genome shotgun (WGS) entry which is preliminary data.</text>
</comment>
<reference evidence="1" key="1">
    <citation type="submission" date="2019-04" db="EMBL/GenBank/DDBJ databases">
        <title>Microbes associate with the intestines of laboratory mice.</title>
        <authorList>
            <person name="Navarre W."/>
            <person name="Wong E."/>
            <person name="Huang K."/>
            <person name="Tropini C."/>
            <person name="Ng K."/>
            <person name="Yu B."/>
        </authorList>
    </citation>
    <scope>NUCLEOTIDE SEQUENCE</scope>
    <source>
        <strain evidence="1">NM01_1-7b</strain>
    </source>
</reference>
<evidence type="ECO:0000313" key="1">
    <source>
        <dbReference type="EMBL" id="TGY97128.1"/>
    </source>
</evidence>
<sequence>MYSFDDVKKTDPQVADAITAEMERQNSHIELIASENWVSKAVMAAMGSPMTNKYAEGYPGKRYYGGCECVDVVENLAIERAKELFGCEYANVQPHSGAQANMAVQFAMLKPGDTVMGMNLDHGGHLTHGSPVNFSGTYFNIVPYGVNDEGYIDYDKVRETALECKPKLIIAGASAYARTIDFKRFREIADETGAYLMVDMAHIAGLVAAGLHPSPIPYAHVVTTTTHKTLRGPRGGMILASQEMAEQFNFNKAIFPGTQGGPLMHVIAAKAVCFKEALEDSFKEYQQNIVKNAQALAKGLMNREIKLVSGGTDNHLMLVDLTPYDLTGKAVEKLLDSVNITSNKNTIPNDPKSPFVTSGIRLGTPAITSRGFGEADMDKTAECIAKMIKDGEAASAEVRGMVKELTDKYPLI</sequence>
<keyword evidence="2" id="KW-1185">Reference proteome</keyword>
<dbReference type="EMBL" id="SRYA01000010">
    <property type="protein sequence ID" value="TGY97128.1"/>
    <property type="molecule type" value="Genomic_DNA"/>
</dbReference>
<organism evidence="1 2">
    <name type="scientific">Petralouisia muris</name>
    <dbReference type="NCBI Taxonomy" id="3032872"/>
    <lineage>
        <taxon>Bacteria</taxon>
        <taxon>Bacillati</taxon>
        <taxon>Bacillota</taxon>
        <taxon>Clostridia</taxon>
        <taxon>Lachnospirales</taxon>
        <taxon>Lachnospiraceae</taxon>
        <taxon>Petralouisia</taxon>
    </lineage>
</organism>
<name>A0AC61RZH7_9FIRM</name>
<gene>
    <name evidence="1" type="ORF">E5329_06690</name>
</gene>
<evidence type="ECO:0000313" key="2">
    <source>
        <dbReference type="Proteomes" id="UP000304953"/>
    </source>
</evidence>
<protein>
    <submittedName>
        <fullName evidence="1">Serine hydroxymethyltransferase</fullName>
    </submittedName>
</protein>
<accession>A0AC61RZH7</accession>